<keyword evidence="3" id="KW-1185">Reference proteome</keyword>
<dbReference type="EMBL" id="ANOH01000334">
    <property type="protein sequence ID" value="EMI53734.1"/>
    <property type="molecule type" value="Genomic_DNA"/>
</dbReference>
<accession>M5TXJ8</accession>
<feature type="region of interest" description="Disordered" evidence="1">
    <location>
        <begin position="95"/>
        <end position="116"/>
    </location>
</feature>
<evidence type="ECO:0000313" key="3">
    <source>
        <dbReference type="Proteomes" id="UP000011885"/>
    </source>
</evidence>
<name>M5TXJ8_9BACT</name>
<feature type="compositionally biased region" description="Polar residues" evidence="1">
    <location>
        <begin position="106"/>
        <end position="116"/>
    </location>
</feature>
<dbReference type="Proteomes" id="UP000011885">
    <property type="component" value="Unassembled WGS sequence"/>
</dbReference>
<reference evidence="2 3" key="1">
    <citation type="journal article" date="2013" name="Mar. Genomics">
        <title>Expression of sulfatases in Rhodopirellula baltica and the diversity of sulfatases in the genus Rhodopirellula.</title>
        <authorList>
            <person name="Wegner C.E."/>
            <person name="Richter-Heitmann T."/>
            <person name="Klindworth A."/>
            <person name="Klockow C."/>
            <person name="Richter M."/>
            <person name="Achstetter T."/>
            <person name="Glockner F.O."/>
            <person name="Harder J."/>
        </authorList>
    </citation>
    <scope>NUCLEOTIDE SEQUENCE [LARGE SCALE GENOMIC DNA]</scope>
    <source>
        <strain evidence="2 3">SM41</strain>
    </source>
</reference>
<comment type="caution">
    <text evidence="2">The sequence shown here is derived from an EMBL/GenBank/DDBJ whole genome shotgun (WGS) entry which is preliminary data.</text>
</comment>
<dbReference type="PATRIC" id="fig|1263870.3.peg.5157"/>
<organism evidence="2 3">
    <name type="scientific">Rhodopirellula sallentina SM41</name>
    <dbReference type="NCBI Taxonomy" id="1263870"/>
    <lineage>
        <taxon>Bacteria</taxon>
        <taxon>Pseudomonadati</taxon>
        <taxon>Planctomycetota</taxon>
        <taxon>Planctomycetia</taxon>
        <taxon>Pirellulales</taxon>
        <taxon>Pirellulaceae</taxon>
        <taxon>Rhodopirellula</taxon>
    </lineage>
</organism>
<proteinExistence type="predicted"/>
<protein>
    <submittedName>
        <fullName evidence="2">Uncharacterized protein</fullName>
    </submittedName>
</protein>
<sequence length="116" mass="12714">MRETNPQIESALNEISELVCQSLMKEGGQLTDRRDGLLRTLLMSGYKTTHDRCLMTDVESRVKQKCGECAMHRGGALSSITSDLSNKFNVLAKWEAHSPSDESPSKPANISSATDA</sequence>
<evidence type="ECO:0000256" key="1">
    <source>
        <dbReference type="SAM" id="MobiDB-lite"/>
    </source>
</evidence>
<feature type="compositionally biased region" description="Basic and acidic residues" evidence="1">
    <location>
        <begin position="95"/>
        <end position="104"/>
    </location>
</feature>
<dbReference type="OrthoDB" id="274016at2"/>
<gene>
    <name evidence="2" type="ORF">RSSM_04875</name>
</gene>
<evidence type="ECO:0000313" key="2">
    <source>
        <dbReference type="EMBL" id="EMI53734.1"/>
    </source>
</evidence>
<dbReference type="AlphaFoldDB" id="M5TXJ8"/>
<dbReference type="RefSeq" id="WP_008684278.1">
    <property type="nucleotide sequence ID" value="NZ_ANOH01000334.1"/>
</dbReference>